<sequence length="65" mass="7355">MPRGQVQRRLVGLRLVDPGLDPGGCFIPQCMPERNARDFHNDFTRSHEGTKKNAVFVPSWLCVGF</sequence>
<evidence type="ECO:0000313" key="1">
    <source>
        <dbReference type="EMBL" id="MDR6511773.1"/>
    </source>
</evidence>
<accession>A0ABU1MN50</accession>
<dbReference type="Proteomes" id="UP001184150">
    <property type="component" value="Unassembled WGS sequence"/>
</dbReference>
<gene>
    <name evidence="1" type="ORF">J2792_002649</name>
</gene>
<evidence type="ECO:0000313" key="2">
    <source>
        <dbReference type="Proteomes" id="UP001184150"/>
    </source>
</evidence>
<dbReference type="EMBL" id="JAVDRD010000006">
    <property type="protein sequence ID" value="MDR6511773.1"/>
    <property type="molecule type" value="Genomic_DNA"/>
</dbReference>
<reference evidence="1 2" key="1">
    <citation type="submission" date="2023-07" db="EMBL/GenBank/DDBJ databases">
        <title>Sorghum-associated microbial communities from plants grown in Nebraska, USA.</title>
        <authorList>
            <person name="Schachtman D."/>
        </authorList>
    </citation>
    <scope>NUCLEOTIDE SEQUENCE [LARGE SCALE GENOMIC DNA]</scope>
    <source>
        <strain evidence="1 2">DS1027</strain>
    </source>
</reference>
<protein>
    <submittedName>
        <fullName evidence="1">Uncharacterized protein</fullName>
    </submittedName>
</protein>
<keyword evidence="2" id="KW-1185">Reference proteome</keyword>
<name>A0ABU1MN50_9SPHN</name>
<comment type="caution">
    <text evidence="1">The sequence shown here is derived from an EMBL/GenBank/DDBJ whole genome shotgun (WGS) entry which is preliminary data.</text>
</comment>
<proteinExistence type="predicted"/>
<organism evidence="1 2">
    <name type="scientific">Novosphingobium capsulatum</name>
    <dbReference type="NCBI Taxonomy" id="13688"/>
    <lineage>
        <taxon>Bacteria</taxon>
        <taxon>Pseudomonadati</taxon>
        <taxon>Pseudomonadota</taxon>
        <taxon>Alphaproteobacteria</taxon>
        <taxon>Sphingomonadales</taxon>
        <taxon>Sphingomonadaceae</taxon>
        <taxon>Novosphingobium</taxon>
    </lineage>
</organism>